<dbReference type="GO" id="GO:0030272">
    <property type="term" value="F:5-formyltetrahydrofolate cyclo-ligase activity"/>
    <property type="evidence" value="ECO:0007669"/>
    <property type="project" value="UniProtKB-EC"/>
</dbReference>
<keyword evidence="2 4" id="KW-0547">Nucleotide-binding</keyword>
<feature type="binding site" evidence="4">
    <location>
        <begin position="134"/>
        <end position="142"/>
    </location>
    <ligand>
        <name>ATP</name>
        <dbReference type="ChEBI" id="CHEBI:30616"/>
    </ligand>
</feature>
<comment type="caution">
    <text evidence="6">The sequence shown here is derived from an EMBL/GenBank/DDBJ whole genome shotgun (WGS) entry which is preliminary data.</text>
</comment>
<dbReference type="Pfam" id="PF01812">
    <property type="entry name" value="5-FTHF_cyc-lig"/>
    <property type="match status" value="1"/>
</dbReference>
<feature type="binding site" evidence="4">
    <location>
        <begin position="3"/>
        <end position="7"/>
    </location>
    <ligand>
        <name>ATP</name>
        <dbReference type="ChEBI" id="CHEBI:30616"/>
    </ligand>
</feature>
<feature type="binding site" evidence="4">
    <location>
        <position position="54"/>
    </location>
    <ligand>
        <name>substrate</name>
    </ligand>
</feature>
<gene>
    <name evidence="6" type="ORF">DPF_0910</name>
</gene>
<dbReference type="PIRSF" id="PIRSF006806">
    <property type="entry name" value="FTHF_cligase"/>
    <property type="match status" value="1"/>
</dbReference>
<evidence type="ECO:0000256" key="1">
    <source>
        <dbReference type="ARBA" id="ARBA00010638"/>
    </source>
</evidence>
<keyword evidence="5" id="KW-0460">Magnesium</keyword>
<feature type="binding site" evidence="4">
    <location>
        <position position="49"/>
    </location>
    <ligand>
        <name>substrate</name>
    </ligand>
</feature>
<dbReference type="Gene3D" id="3.40.50.10420">
    <property type="entry name" value="NagB/RpiA/CoA transferase-like"/>
    <property type="match status" value="1"/>
</dbReference>
<dbReference type="InterPro" id="IPR002698">
    <property type="entry name" value="FTHF_cligase"/>
</dbReference>
<accession>A0A194ADQ5</accession>
<dbReference type="InterPro" id="IPR024185">
    <property type="entry name" value="FTHF_cligase-like_sf"/>
</dbReference>
<dbReference type="Proteomes" id="UP000095200">
    <property type="component" value="Unassembled WGS sequence"/>
</dbReference>
<dbReference type="GO" id="GO:0005524">
    <property type="term" value="F:ATP binding"/>
    <property type="evidence" value="ECO:0007669"/>
    <property type="project" value="UniProtKB-KW"/>
</dbReference>
<proteinExistence type="inferred from homology"/>
<dbReference type="SUPFAM" id="SSF100950">
    <property type="entry name" value="NagB/RpiA/CoA transferase-like"/>
    <property type="match status" value="1"/>
</dbReference>
<keyword evidence="3 4" id="KW-0067">ATP-binding</keyword>
<dbReference type="NCBIfam" id="TIGR02727">
    <property type="entry name" value="MTHFS_bact"/>
    <property type="match status" value="1"/>
</dbReference>
<dbReference type="RefSeq" id="WP_069857689.1">
    <property type="nucleotide sequence ID" value="NZ_BDFE01000009.1"/>
</dbReference>
<evidence type="ECO:0000256" key="3">
    <source>
        <dbReference type="ARBA" id="ARBA00022840"/>
    </source>
</evidence>
<comment type="similarity">
    <text evidence="1 5">Belongs to the 5-formyltetrahydrofolate cyclo-ligase family.</text>
</comment>
<sequence length="190" mass="22016">MDKSTIRSRLLQCRKAMSRDARLAANERILRRITRLEAWQHARSMLLYLPVNGEVDTWPFFEDCMRRHVQVFLPCCRKQEPGCMDFFQVRNKDQLVPGAYNIPEPDPDQCLLMREPSADIVLVPGVGFDRHGFRIGYGGGYYDRFFARHPMDKALIIGLAFACQIMDQLPHDPWDKPVDMVVTEDEGITE</sequence>
<protein>
    <recommendedName>
        <fullName evidence="5">5-formyltetrahydrofolate cyclo-ligase</fullName>
        <ecNumber evidence="5">6.3.3.2</ecNumber>
    </recommendedName>
</protein>
<keyword evidence="6" id="KW-0436">Ligase</keyword>
<keyword evidence="5" id="KW-0479">Metal-binding</keyword>
<dbReference type="PANTHER" id="PTHR23407">
    <property type="entry name" value="ATPASE INHIBITOR/5-FORMYLTETRAHYDROFOLATE CYCLO-LIGASE"/>
    <property type="match status" value="1"/>
</dbReference>
<evidence type="ECO:0000256" key="2">
    <source>
        <dbReference type="ARBA" id="ARBA00022741"/>
    </source>
</evidence>
<evidence type="ECO:0000256" key="4">
    <source>
        <dbReference type="PIRSR" id="PIRSR006806-1"/>
    </source>
</evidence>
<dbReference type="EC" id="6.3.3.2" evidence="5"/>
<keyword evidence="7" id="KW-1185">Reference proteome</keyword>
<evidence type="ECO:0000313" key="7">
    <source>
        <dbReference type="Proteomes" id="UP000095200"/>
    </source>
</evidence>
<dbReference type="GO" id="GO:0046872">
    <property type="term" value="F:metal ion binding"/>
    <property type="evidence" value="ECO:0007669"/>
    <property type="project" value="UniProtKB-KW"/>
</dbReference>
<reference evidence="7" key="1">
    <citation type="submission" date="2016-06" db="EMBL/GenBank/DDBJ databases">
        <title>Draft genome sequence of Desulfoplanes formicivorans strain Pf12B.</title>
        <authorList>
            <person name="Watanabe M."/>
            <person name="Kojima H."/>
            <person name="Fukui M."/>
        </authorList>
    </citation>
    <scope>NUCLEOTIDE SEQUENCE [LARGE SCALE GENOMIC DNA]</scope>
    <source>
        <strain evidence="7">Pf12B</strain>
    </source>
</reference>
<organism evidence="6 7">
    <name type="scientific">Desulfoplanes formicivorans</name>
    <dbReference type="NCBI Taxonomy" id="1592317"/>
    <lineage>
        <taxon>Bacteria</taxon>
        <taxon>Pseudomonadati</taxon>
        <taxon>Thermodesulfobacteriota</taxon>
        <taxon>Desulfovibrionia</taxon>
        <taxon>Desulfovibrionales</taxon>
        <taxon>Desulfoplanaceae</taxon>
        <taxon>Desulfoplanes</taxon>
    </lineage>
</organism>
<dbReference type="GO" id="GO:0009396">
    <property type="term" value="P:folic acid-containing compound biosynthetic process"/>
    <property type="evidence" value="ECO:0007669"/>
    <property type="project" value="TreeGrafter"/>
</dbReference>
<dbReference type="InterPro" id="IPR037171">
    <property type="entry name" value="NagB/RpiA_transferase-like"/>
</dbReference>
<dbReference type="PANTHER" id="PTHR23407:SF1">
    <property type="entry name" value="5-FORMYLTETRAHYDROFOLATE CYCLO-LIGASE"/>
    <property type="match status" value="1"/>
</dbReference>
<dbReference type="OrthoDB" id="9801938at2"/>
<evidence type="ECO:0000313" key="6">
    <source>
        <dbReference type="EMBL" id="GAU08207.1"/>
    </source>
</evidence>
<dbReference type="EMBL" id="BDFE01000009">
    <property type="protein sequence ID" value="GAU08207.1"/>
    <property type="molecule type" value="Genomic_DNA"/>
</dbReference>
<dbReference type="STRING" id="1592317.DPF_0910"/>
<dbReference type="GO" id="GO:0035999">
    <property type="term" value="P:tetrahydrofolate interconversion"/>
    <property type="evidence" value="ECO:0007669"/>
    <property type="project" value="TreeGrafter"/>
</dbReference>
<comment type="catalytic activity">
    <reaction evidence="5">
        <text>(6S)-5-formyl-5,6,7,8-tetrahydrofolate + ATP = (6R)-5,10-methenyltetrahydrofolate + ADP + phosphate</text>
        <dbReference type="Rhea" id="RHEA:10488"/>
        <dbReference type="ChEBI" id="CHEBI:30616"/>
        <dbReference type="ChEBI" id="CHEBI:43474"/>
        <dbReference type="ChEBI" id="CHEBI:57455"/>
        <dbReference type="ChEBI" id="CHEBI:57457"/>
        <dbReference type="ChEBI" id="CHEBI:456216"/>
        <dbReference type="EC" id="6.3.3.2"/>
    </reaction>
</comment>
<name>A0A194ADQ5_9BACT</name>
<dbReference type="AlphaFoldDB" id="A0A194ADQ5"/>
<evidence type="ECO:0000256" key="5">
    <source>
        <dbReference type="RuleBase" id="RU361279"/>
    </source>
</evidence>
<comment type="cofactor">
    <cofactor evidence="5">
        <name>Mg(2+)</name>
        <dbReference type="ChEBI" id="CHEBI:18420"/>
    </cofactor>
</comment>